<dbReference type="RefSeq" id="WP_156968534.1">
    <property type="nucleotide sequence ID" value="NZ_AXCZ01000177.1"/>
</dbReference>
<evidence type="ECO:0000313" key="3">
    <source>
        <dbReference type="Proteomes" id="UP000054314"/>
    </source>
</evidence>
<evidence type="ECO:0000256" key="1">
    <source>
        <dbReference type="SAM" id="Phobius"/>
    </source>
</evidence>
<sequence length="92" mass="10030">MTHPDLPVGWHADLEANRYRYWDGERWAFTSSARDLEAYRAAGQVIAGVDFDAPVHTELPPEKKPRRARGPLLVAAVAVGLVAVVVLAVVLG</sequence>
<organism evidence="2 3">
    <name type="scientific">Cellulomonas bogoriensis 69B4 = DSM 16987</name>
    <dbReference type="NCBI Taxonomy" id="1386082"/>
    <lineage>
        <taxon>Bacteria</taxon>
        <taxon>Bacillati</taxon>
        <taxon>Actinomycetota</taxon>
        <taxon>Actinomycetes</taxon>
        <taxon>Micrococcales</taxon>
        <taxon>Cellulomonadaceae</taxon>
        <taxon>Cellulomonas</taxon>
    </lineage>
</organism>
<gene>
    <name evidence="2" type="ORF">N869_06280</name>
</gene>
<comment type="caution">
    <text evidence="2">The sequence shown here is derived from an EMBL/GenBank/DDBJ whole genome shotgun (WGS) entry which is preliminary data.</text>
</comment>
<evidence type="ECO:0008006" key="4">
    <source>
        <dbReference type="Google" id="ProtNLM"/>
    </source>
</evidence>
<keyword evidence="1" id="KW-0812">Transmembrane</keyword>
<dbReference type="Proteomes" id="UP000054314">
    <property type="component" value="Unassembled WGS sequence"/>
</dbReference>
<evidence type="ECO:0000313" key="2">
    <source>
        <dbReference type="EMBL" id="KGM09661.1"/>
    </source>
</evidence>
<keyword evidence="1" id="KW-0472">Membrane</keyword>
<keyword evidence="1" id="KW-1133">Transmembrane helix</keyword>
<dbReference type="OrthoDB" id="5244233at2"/>
<keyword evidence="3" id="KW-1185">Reference proteome</keyword>
<proteinExistence type="predicted"/>
<dbReference type="AlphaFoldDB" id="A0A0A0BNY1"/>
<protein>
    <recommendedName>
        <fullName evidence="4">DUF2510 domain-containing protein</fullName>
    </recommendedName>
</protein>
<reference evidence="2 3" key="1">
    <citation type="submission" date="2013-08" db="EMBL/GenBank/DDBJ databases">
        <title>Genome sequencing of Cellulomonas bogoriensis 69B4.</title>
        <authorList>
            <person name="Chen F."/>
            <person name="Li Y."/>
            <person name="Wang G."/>
        </authorList>
    </citation>
    <scope>NUCLEOTIDE SEQUENCE [LARGE SCALE GENOMIC DNA]</scope>
    <source>
        <strain evidence="2 3">69B4</strain>
    </source>
</reference>
<dbReference type="EMBL" id="AXCZ01000177">
    <property type="protein sequence ID" value="KGM09661.1"/>
    <property type="molecule type" value="Genomic_DNA"/>
</dbReference>
<accession>A0A0A0BNY1</accession>
<name>A0A0A0BNY1_9CELL</name>
<feature type="transmembrane region" description="Helical" evidence="1">
    <location>
        <begin position="72"/>
        <end position="91"/>
    </location>
</feature>